<feature type="transmembrane region" description="Helical" evidence="5">
    <location>
        <begin position="135"/>
        <end position="154"/>
    </location>
</feature>
<sequence>MTNLDYHALLPEIILAATVMVTLVVDLVTRRKQLVAITAIIGMFAAFVPVITLAFCDSLSFCTASGAERVLFDGTYVVDSYSLVLKGVFIFAAFMVLLVSVGYLGSDRYYEGEYYFLLVASTLGAVAMASSRDFLTMIVALELVTAPAFLLSGWRKGDSKSNEAALKFFITGVLALALTLFGVSMLYGLTGSLLFADVAAAAPGISHIPLFVLAVIFILLGFGFKVSAVPFHFWTPDTYEGAPTPVTAWLSVGSKGAGFVGLLSIAYLALPSESAIWGPLLWIVAALSMTVGNVVAIQQTNVIRMLGYSSIGHAGFMLAPFGAAAASGMTDLSPLFGATVTYFIIYAVMNLGA</sequence>
<feature type="transmembrane region" description="Helical" evidence="5">
    <location>
        <begin position="166"/>
        <end position="188"/>
    </location>
</feature>
<feature type="transmembrane region" description="Helical" evidence="5">
    <location>
        <begin position="332"/>
        <end position="352"/>
    </location>
</feature>
<feature type="domain" description="NADH:quinone oxidoreductase/Mrp antiporter transmembrane" evidence="6">
    <location>
        <begin position="131"/>
        <end position="352"/>
    </location>
</feature>
<evidence type="ECO:0000256" key="2">
    <source>
        <dbReference type="ARBA" id="ARBA00022692"/>
    </source>
</evidence>
<evidence type="ECO:0000256" key="5">
    <source>
        <dbReference type="SAM" id="Phobius"/>
    </source>
</evidence>
<feature type="non-terminal residue" evidence="7">
    <location>
        <position position="353"/>
    </location>
</feature>
<dbReference type="PRINTS" id="PR01434">
    <property type="entry name" value="NADHDHGNASE5"/>
</dbReference>
<keyword evidence="2 5" id="KW-0812">Transmembrane</keyword>
<reference evidence="7" key="1">
    <citation type="submission" date="2018-06" db="EMBL/GenBank/DDBJ databases">
        <authorList>
            <person name="Zhirakovskaya E."/>
        </authorList>
    </citation>
    <scope>NUCLEOTIDE SEQUENCE</scope>
</reference>
<keyword evidence="7" id="KW-0830">Ubiquinone</keyword>
<dbReference type="GO" id="GO:0016491">
    <property type="term" value="F:oxidoreductase activity"/>
    <property type="evidence" value="ECO:0007669"/>
    <property type="project" value="UniProtKB-KW"/>
</dbReference>
<accession>A0A3B0SDX8</accession>
<keyword evidence="7" id="KW-0560">Oxidoreductase</keyword>
<dbReference type="AlphaFoldDB" id="A0A3B0SDX8"/>
<dbReference type="Pfam" id="PF00361">
    <property type="entry name" value="Proton_antipo_M"/>
    <property type="match status" value="1"/>
</dbReference>
<dbReference type="InterPro" id="IPR001750">
    <property type="entry name" value="ND/Mrp_TM"/>
</dbReference>
<feature type="transmembrane region" description="Helical" evidence="5">
    <location>
        <begin position="112"/>
        <end position="129"/>
    </location>
</feature>
<organism evidence="7">
    <name type="scientific">hydrothermal vent metagenome</name>
    <dbReference type="NCBI Taxonomy" id="652676"/>
    <lineage>
        <taxon>unclassified sequences</taxon>
        <taxon>metagenomes</taxon>
        <taxon>ecological metagenomes</taxon>
    </lineage>
</organism>
<evidence type="ECO:0000256" key="4">
    <source>
        <dbReference type="ARBA" id="ARBA00023136"/>
    </source>
</evidence>
<feature type="transmembrane region" description="Helical" evidence="5">
    <location>
        <begin position="276"/>
        <end position="296"/>
    </location>
</feature>
<keyword evidence="3 5" id="KW-1133">Transmembrane helix</keyword>
<evidence type="ECO:0000256" key="3">
    <source>
        <dbReference type="ARBA" id="ARBA00022989"/>
    </source>
</evidence>
<evidence type="ECO:0000313" key="7">
    <source>
        <dbReference type="EMBL" id="VAV98888.1"/>
    </source>
</evidence>
<gene>
    <name evidence="7" type="ORF">MNBD_ACTINO01-90</name>
</gene>
<feature type="transmembrane region" description="Helical" evidence="5">
    <location>
        <begin position="34"/>
        <end position="55"/>
    </location>
</feature>
<protein>
    <submittedName>
        <fullName evidence="7">NADH-ubiquinone oxidoreductase chain N</fullName>
        <ecNumber evidence="7">1.6.5.3</ecNumber>
    </submittedName>
</protein>
<feature type="transmembrane region" description="Helical" evidence="5">
    <location>
        <begin position="308"/>
        <end position="326"/>
    </location>
</feature>
<name>A0A3B0SDX8_9ZZZZ</name>
<feature type="transmembrane region" description="Helical" evidence="5">
    <location>
        <begin position="6"/>
        <end position="27"/>
    </location>
</feature>
<feature type="transmembrane region" description="Helical" evidence="5">
    <location>
        <begin position="246"/>
        <end position="270"/>
    </location>
</feature>
<evidence type="ECO:0000256" key="1">
    <source>
        <dbReference type="ARBA" id="ARBA00004141"/>
    </source>
</evidence>
<keyword evidence="4 5" id="KW-0472">Membrane</keyword>
<comment type="subcellular location">
    <subcellularLocation>
        <location evidence="1">Membrane</location>
        <topology evidence="1">Multi-pass membrane protein</topology>
    </subcellularLocation>
</comment>
<proteinExistence type="predicted"/>
<feature type="transmembrane region" description="Helical" evidence="5">
    <location>
        <begin position="83"/>
        <end position="105"/>
    </location>
</feature>
<feature type="transmembrane region" description="Helical" evidence="5">
    <location>
        <begin position="208"/>
        <end position="234"/>
    </location>
</feature>
<dbReference type="EC" id="1.6.5.3" evidence="7"/>
<evidence type="ECO:0000259" key="6">
    <source>
        <dbReference type="Pfam" id="PF00361"/>
    </source>
</evidence>
<dbReference type="PANTHER" id="PTHR22773">
    <property type="entry name" value="NADH DEHYDROGENASE"/>
    <property type="match status" value="1"/>
</dbReference>
<dbReference type="GO" id="GO:0016020">
    <property type="term" value="C:membrane"/>
    <property type="evidence" value="ECO:0007669"/>
    <property type="project" value="UniProtKB-SubCell"/>
</dbReference>
<dbReference type="EMBL" id="UOEI01000245">
    <property type="protein sequence ID" value="VAV98888.1"/>
    <property type="molecule type" value="Genomic_DNA"/>
</dbReference>